<dbReference type="AlphaFoldDB" id="A0A846MH82"/>
<dbReference type="Proteomes" id="UP000576821">
    <property type="component" value="Unassembled WGS sequence"/>
</dbReference>
<dbReference type="RefSeq" id="WP_167305089.1">
    <property type="nucleotide sequence ID" value="NZ_JAASQR010000004.1"/>
</dbReference>
<evidence type="ECO:0000259" key="1">
    <source>
        <dbReference type="Pfam" id="PF13577"/>
    </source>
</evidence>
<dbReference type="EMBL" id="JAASQR010000004">
    <property type="protein sequence ID" value="NIJ18225.1"/>
    <property type="molecule type" value="Genomic_DNA"/>
</dbReference>
<keyword evidence="3" id="KW-1185">Reference proteome</keyword>
<feature type="domain" description="SnoaL-like" evidence="1">
    <location>
        <begin position="3"/>
        <end position="127"/>
    </location>
</feature>
<dbReference type="GO" id="GO:0016853">
    <property type="term" value="F:isomerase activity"/>
    <property type="evidence" value="ECO:0007669"/>
    <property type="project" value="UniProtKB-KW"/>
</dbReference>
<reference evidence="2 3" key="1">
    <citation type="submission" date="2020-03" db="EMBL/GenBank/DDBJ databases">
        <title>Genomic Encyclopedia of Type Strains, Phase IV (KMG-IV): sequencing the most valuable type-strain genomes for metagenomic binning, comparative biology and taxonomic classification.</title>
        <authorList>
            <person name="Goeker M."/>
        </authorList>
    </citation>
    <scope>NUCLEOTIDE SEQUENCE [LARGE SCALE GENOMIC DNA]</scope>
    <source>
        <strain evidence="2 3">DSM 21299</strain>
    </source>
</reference>
<evidence type="ECO:0000313" key="2">
    <source>
        <dbReference type="EMBL" id="NIJ18225.1"/>
    </source>
</evidence>
<protein>
    <submittedName>
        <fullName evidence="2">Ketosteroid isomerase-like protein</fullName>
    </submittedName>
</protein>
<dbReference type="Pfam" id="PF13577">
    <property type="entry name" value="SnoaL_4"/>
    <property type="match status" value="1"/>
</dbReference>
<organism evidence="2 3">
    <name type="scientific">Sphingobium vermicomposti</name>
    <dbReference type="NCBI Taxonomy" id="529005"/>
    <lineage>
        <taxon>Bacteria</taxon>
        <taxon>Pseudomonadati</taxon>
        <taxon>Pseudomonadota</taxon>
        <taxon>Alphaproteobacteria</taxon>
        <taxon>Sphingomonadales</taxon>
        <taxon>Sphingomonadaceae</taxon>
        <taxon>Sphingobium</taxon>
    </lineage>
</organism>
<comment type="caution">
    <text evidence="2">The sequence shown here is derived from an EMBL/GenBank/DDBJ whole genome shotgun (WGS) entry which is preliminary data.</text>
</comment>
<accession>A0A846MH82</accession>
<dbReference type="InterPro" id="IPR037401">
    <property type="entry name" value="SnoaL-like"/>
</dbReference>
<evidence type="ECO:0000313" key="3">
    <source>
        <dbReference type="Proteomes" id="UP000576821"/>
    </source>
</evidence>
<dbReference type="SUPFAM" id="SSF54427">
    <property type="entry name" value="NTF2-like"/>
    <property type="match status" value="1"/>
</dbReference>
<proteinExistence type="predicted"/>
<dbReference type="Gene3D" id="3.10.450.50">
    <property type="match status" value="1"/>
</dbReference>
<gene>
    <name evidence="2" type="ORF">FHS54_003225</name>
</gene>
<dbReference type="InterPro" id="IPR032710">
    <property type="entry name" value="NTF2-like_dom_sf"/>
</dbReference>
<sequence length="139" mass="15753">MITLEDKIAITELIARFAHCSDYGDWEGLATLYTPDVVTEMDGLTMRYEGIDQQVEHAKASDQQAEGKNRHFNFNLMINEAGGQVHAEYAFMNVNAGHVPLSSRIVVTGRMRDTVVKTGEGWKIARRFVRFDQNVQVDF</sequence>
<keyword evidence="2" id="KW-0413">Isomerase</keyword>
<name>A0A846MH82_9SPHN</name>